<sequence>MQRLHPEQQHSSLGISKALNEEVRLLQEGERTGTGQVRKSLTDNNFKRVPTKEANIFTWTRFMISLYYNKVYFIKVFIIIIFYFVMNLYIICIIYLVGCQYVWFFNRVDQYIILGALPTPSQIKRLHKEEKVDVVINMCSEFPGYEKLYKELNITQIRLETPDFCIPSLDSIESGINQIVALKQQLPKSSIYLHCKAGRGRSAAIAICYLLRTYQMDLSQSQQMLLKKRHQVDKDLCQTDEVRLFYKNTLSDIEIGRYTREPCNE</sequence>
<dbReference type="PROSITE" id="PS50054">
    <property type="entry name" value="TYR_PHOSPHATASE_DUAL"/>
    <property type="match status" value="1"/>
</dbReference>
<feature type="domain" description="Tyrosine-protein phosphatase" evidence="4">
    <location>
        <begin position="104"/>
        <end position="251"/>
    </location>
</feature>
<keyword evidence="3" id="KW-0472">Membrane</keyword>
<evidence type="ECO:0000256" key="2">
    <source>
        <dbReference type="ARBA" id="ARBA00022912"/>
    </source>
</evidence>
<evidence type="ECO:0008006" key="8">
    <source>
        <dbReference type="Google" id="ProtNLM"/>
    </source>
</evidence>
<evidence type="ECO:0000259" key="4">
    <source>
        <dbReference type="PROSITE" id="PS50054"/>
    </source>
</evidence>
<protein>
    <recommendedName>
        <fullName evidence="8">Protein-tyrosine-phosphatase</fullName>
    </recommendedName>
</protein>
<dbReference type="GO" id="GO:0004721">
    <property type="term" value="F:phosphoprotein phosphatase activity"/>
    <property type="evidence" value="ECO:0007669"/>
    <property type="project" value="UniProtKB-KW"/>
</dbReference>
<keyword evidence="3" id="KW-1133">Transmembrane helix</keyword>
<feature type="transmembrane region" description="Helical" evidence="3">
    <location>
        <begin position="71"/>
        <end position="97"/>
    </location>
</feature>
<dbReference type="PANTHER" id="PTHR46274">
    <property type="entry name" value="PHOSPHATIDYLINOSITOL PHOSPHATASE"/>
    <property type="match status" value="1"/>
</dbReference>
<comment type="caution">
    <text evidence="6">The sequence shown here is derived from an EMBL/GenBank/DDBJ whole genome shotgun (WGS) entry which is preliminary data.</text>
</comment>
<dbReference type="PANTHER" id="PTHR46274:SF6">
    <property type="entry name" value="TYR_PHOSPHATASE_2 DOMAIN-CONTAINING PROTEIN"/>
    <property type="match status" value="1"/>
</dbReference>
<keyword evidence="7" id="KW-1185">Reference proteome</keyword>
<keyword evidence="2" id="KW-0904">Protein phosphatase</keyword>
<dbReference type="PROSITE" id="PS50056">
    <property type="entry name" value="TYR_PHOSPHATASE_2"/>
    <property type="match status" value="1"/>
</dbReference>
<dbReference type="PROSITE" id="PS00383">
    <property type="entry name" value="TYR_PHOSPHATASE_1"/>
    <property type="match status" value="1"/>
</dbReference>
<keyword evidence="1" id="KW-0378">Hydrolase</keyword>
<reference evidence="6" key="1">
    <citation type="submission" date="2021-01" db="EMBL/GenBank/DDBJ databases">
        <title>Metabolic potential, ecology and presence of endohyphal bacteria is reflected in genomic diversity of Mucoromycotina.</title>
        <authorList>
            <person name="Muszewska A."/>
            <person name="Okrasinska A."/>
            <person name="Steczkiewicz K."/>
            <person name="Drgas O."/>
            <person name="Orlowska M."/>
            <person name="Perlinska-Lenart U."/>
            <person name="Aleksandrzak-Piekarczyk T."/>
            <person name="Szatraj K."/>
            <person name="Zielenkiewicz U."/>
            <person name="Pilsyk S."/>
            <person name="Malc E."/>
            <person name="Mieczkowski P."/>
            <person name="Kruszewska J.S."/>
            <person name="Biernat P."/>
            <person name="Pawlowska J."/>
        </authorList>
    </citation>
    <scope>NUCLEOTIDE SEQUENCE</scope>
    <source>
        <strain evidence="6">WA0000018081</strain>
    </source>
</reference>
<evidence type="ECO:0000259" key="5">
    <source>
        <dbReference type="PROSITE" id="PS50056"/>
    </source>
</evidence>
<dbReference type="InterPro" id="IPR020422">
    <property type="entry name" value="TYR_PHOSPHATASE_DUAL_dom"/>
</dbReference>
<dbReference type="SUPFAM" id="SSF52799">
    <property type="entry name" value="(Phosphotyrosine protein) phosphatases II"/>
    <property type="match status" value="1"/>
</dbReference>
<dbReference type="EMBL" id="JAEPRE010000059">
    <property type="protein sequence ID" value="KAG2234176.1"/>
    <property type="molecule type" value="Genomic_DNA"/>
</dbReference>
<evidence type="ECO:0000313" key="6">
    <source>
        <dbReference type="EMBL" id="KAG2234176.1"/>
    </source>
</evidence>
<dbReference type="Gene3D" id="3.90.190.10">
    <property type="entry name" value="Protein tyrosine phosphatase superfamily"/>
    <property type="match status" value="1"/>
</dbReference>
<evidence type="ECO:0000313" key="7">
    <source>
        <dbReference type="Proteomes" id="UP000613177"/>
    </source>
</evidence>
<name>A0A8H7SS97_9FUNG</name>
<dbReference type="InterPro" id="IPR000340">
    <property type="entry name" value="Dual-sp_phosphatase_cat-dom"/>
</dbReference>
<evidence type="ECO:0000256" key="3">
    <source>
        <dbReference type="SAM" id="Phobius"/>
    </source>
</evidence>
<dbReference type="InterPro" id="IPR000387">
    <property type="entry name" value="Tyr_Pase_dom"/>
</dbReference>
<dbReference type="Proteomes" id="UP000613177">
    <property type="component" value="Unassembled WGS sequence"/>
</dbReference>
<proteinExistence type="predicted"/>
<dbReference type="InterPro" id="IPR016130">
    <property type="entry name" value="Tyr_Pase_AS"/>
</dbReference>
<dbReference type="AlphaFoldDB" id="A0A8H7SS97"/>
<accession>A0A8H7SS97</accession>
<dbReference type="SMART" id="SM00195">
    <property type="entry name" value="DSPc"/>
    <property type="match status" value="1"/>
</dbReference>
<dbReference type="Pfam" id="PF00782">
    <property type="entry name" value="DSPc"/>
    <property type="match status" value="1"/>
</dbReference>
<dbReference type="InterPro" id="IPR029021">
    <property type="entry name" value="Prot-tyrosine_phosphatase-like"/>
</dbReference>
<evidence type="ECO:0000256" key="1">
    <source>
        <dbReference type="ARBA" id="ARBA00022801"/>
    </source>
</evidence>
<gene>
    <name evidence="6" type="ORF">INT48_005976</name>
</gene>
<organism evidence="6 7">
    <name type="scientific">Thamnidium elegans</name>
    <dbReference type="NCBI Taxonomy" id="101142"/>
    <lineage>
        <taxon>Eukaryota</taxon>
        <taxon>Fungi</taxon>
        <taxon>Fungi incertae sedis</taxon>
        <taxon>Mucoromycota</taxon>
        <taxon>Mucoromycotina</taxon>
        <taxon>Mucoromycetes</taxon>
        <taxon>Mucorales</taxon>
        <taxon>Mucorineae</taxon>
        <taxon>Mucoraceae</taxon>
        <taxon>Thamnidium</taxon>
    </lineage>
</organism>
<keyword evidence="3" id="KW-0812">Transmembrane</keyword>
<feature type="domain" description="Tyrosine specific protein phosphatases" evidence="5">
    <location>
        <begin position="170"/>
        <end position="229"/>
    </location>
</feature>